<dbReference type="Pfam" id="PF13304">
    <property type="entry name" value="AAA_21"/>
    <property type="match status" value="1"/>
</dbReference>
<dbReference type="InterPro" id="IPR003959">
    <property type="entry name" value="ATPase_AAA_core"/>
</dbReference>
<reference evidence="2" key="1">
    <citation type="journal article" date="2015" name="ISME J.">
        <title>Draft Genome Sequence of Streptomyces incarnatus NRRL8089, which Produces the Nucleoside Antibiotic Sinefungin.</title>
        <authorList>
            <person name="Oshima K."/>
            <person name="Hattori M."/>
            <person name="Shimizu H."/>
            <person name="Fukuda K."/>
            <person name="Nemoto M."/>
            <person name="Inagaki K."/>
            <person name="Tamura T."/>
        </authorList>
    </citation>
    <scope>NUCLEOTIDE SEQUENCE</scope>
    <source>
        <strain evidence="2">FACHB-1277</strain>
    </source>
</reference>
<dbReference type="InterPro" id="IPR051396">
    <property type="entry name" value="Bact_Antivir_Def_Nuclease"/>
</dbReference>
<gene>
    <name evidence="2" type="ORF">H6F44_01525</name>
</gene>
<evidence type="ECO:0000313" key="2">
    <source>
        <dbReference type="EMBL" id="MBD2148812.1"/>
    </source>
</evidence>
<proteinExistence type="predicted"/>
<accession>A0A926UR74</accession>
<dbReference type="Proteomes" id="UP000631421">
    <property type="component" value="Unassembled WGS sequence"/>
</dbReference>
<dbReference type="PANTHER" id="PTHR43581:SF4">
    <property type="entry name" value="ATP_GTP PHOSPHATASE"/>
    <property type="match status" value="1"/>
</dbReference>
<feature type="domain" description="ATPase AAA-type core" evidence="1">
    <location>
        <begin position="31"/>
        <end position="338"/>
    </location>
</feature>
<dbReference type="GO" id="GO:0016887">
    <property type="term" value="F:ATP hydrolysis activity"/>
    <property type="evidence" value="ECO:0007669"/>
    <property type="project" value="InterPro"/>
</dbReference>
<reference evidence="2" key="2">
    <citation type="submission" date="2020-08" db="EMBL/GenBank/DDBJ databases">
        <authorList>
            <person name="Chen M."/>
            <person name="Teng W."/>
            <person name="Zhao L."/>
            <person name="Hu C."/>
            <person name="Zhou Y."/>
            <person name="Han B."/>
            <person name="Song L."/>
            <person name="Shu W."/>
        </authorList>
    </citation>
    <scope>NUCLEOTIDE SEQUENCE</scope>
    <source>
        <strain evidence="2">FACHB-1277</strain>
    </source>
</reference>
<name>A0A926UR74_9CYAN</name>
<protein>
    <submittedName>
        <fullName evidence="2">AAA family ATPase</fullName>
    </submittedName>
</protein>
<dbReference type="InterPro" id="IPR014555">
    <property type="entry name" value="RecF-like"/>
</dbReference>
<keyword evidence="3" id="KW-1185">Reference proteome</keyword>
<organism evidence="2 3">
    <name type="scientific">Pseudanabaena cinerea FACHB-1277</name>
    <dbReference type="NCBI Taxonomy" id="2949581"/>
    <lineage>
        <taxon>Bacteria</taxon>
        <taxon>Bacillati</taxon>
        <taxon>Cyanobacteriota</taxon>
        <taxon>Cyanophyceae</taxon>
        <taxon>Pseudanabaenales</taxon>
        <taxon>Pseudanabaenaceae</taxon>
        <taxon>Pseudanabaena</taxon>
        <taxon>Pseudanabaena cinerea</taxon>
    </lineage>
</organism>
<dbReference type="AlphaFoldDB" id="A0A926UR74"/>
<evidence type="ECO:0000259" key="1">
    <source>
        <dbReference type="Pfam" id="PF13304"/>
    </source>
</evidence>
<dbReference type="SUPFAM" id="SSF52540">
    <property type="entry name" value="P-loop containing nucleoside triphosphate hydrolases"/>
    <property type="match status" value="1"/>
</dbReference>
<dbReference type="PIRSF" id="PIRSF029347">
    <property type="entry name" value="RecF"/>
    <property type="match status" value="1"/>
</dbReference>
<dbReference type="RefSeq" id="WP_190349154.1">
    <property type="nucleotide sequence ID" value="NZ_JACJPY010000003.1"/>
</dbReference>
<sequence>MKLHSLAIENFRAIKHLELDFTDELSRPRLMTLIVGPNGSGKTSIFDAIDIVVKTAENKKKPELREGLLFNVQQIVRGRGQTAKINFEYSFENDEGEAIVDLYSKMELQWFLDRLQLGNNVPIQDSLKVAWSFPSRNYTDNFDIAPERQNLINVVGARGTARQSIKRNLSTNSIFNKIGGVCYFDQRRSLRLSNSYKNDRIDNLEHGEVLTWLYQFYKRHLTWNSEKFGESYWGKVQRLFNKICYPSEFIGLESGPDSDTLILRKNGFEYDLYQMSSGEHQILRILVGLASATAKNSIVLIDEIELNLHPAWQKRLIRALRDDTDNNQYIFTTHSPDVIGLFYESEIIRLGKLSE</sequence>
<evidence type="ECO:0000313" key="3">
    <source>
        <dbReference type="Proteomes" id="UP000631421"/>
    </source>
</evidence>
<dbReference type="GO" id="GO:0005524">
    <property type="term" value="F:ATP binding"/>
    <property type="evidence" value="ECO:0007669"/>
    <property type="project" value="InterPro"/>
</dbReference>
<dbReference type="InterPro" id="IPR027417">
    <property type="entry name" value="P-loop_NTPase"/>
</dbReference>
<dbReference type="EMBL" id="JACJPY010000003">
    <property type="protein sequence ID" value="MBD2148812.1"/>
    <property type="molecule type" value="Genomic_DNA"/>
</dbReference>
<comment type="caution">
    <text evidence="2">The sequence shown here is derived from an EMBL/GenBank/DDBJ whole genome shotgun (WGS) entry which is preliminary data.</text>
</comment>
<dbReference type="PANTHER" id="PTHR43581">
    <property type="entry name" value="ATP/GTP PHOSPHATASE"/>
    <property type="match status" value="1"/>
</dbReference>
<dbReference type="Gene3D" id="3.40.50.300">
    <property type="entry name" value="P-loop containing nucleotide triphosphate hydrolases"/>
    <property type="match status" value="1"/>
</dbReference>